<sequence length="505" mass="56395">MGPKPKHSTPAAQTQPQASRSTRSKKHPEIIVEPAPNIAKPGPVEETYEYIYNKLGFARDLEVSASGVNTNLEQDHYWDHPGDPETDTSFENLCIEAIKQKDPDITCNIITYLSALQKHLIVTFTHFRTIYQLESSYEDFGCDVSATVSECIKSHHKDQAQEFLIKMLMAFATMHGTVDLFSLGPKLTAQLQDEPGNVEDDIDEDEDTSEDEDEDEAQVLDQGSKLPLPSEAIPTQLKGIGCLEYAVGLLHLTFMKPPSPGSSETRTERQAGHILDTVFSLAVDRDYDFGSNTNAELIYALSRTTRGAHPDMFIQAKTTGKDLLSPTGNQPTTAIYANQATIPDVITFIAEAKRQSKQMKKAIAQMSIAVHPTLMINIIMHYRKHGIAYDAPLAKVIPKPLDALDIIFGIYYAPDLISIIAFYPAIITENRKGRKAPFWVVRARPVVNYRVTGKMSPDETETIFVALLTVARHNERLQEKYQEPTMVETLTKIHQESEQKPPPSK</sequence>
<evidence type="ECO:0000256" key="1">
    <source>
        <dbReference type="SAM" id="MobiDB-lite"/>
    </source>
</evidence>
<feature type="compositionally biased region" description="Polar residues" evidence="1">
    <location>
        <begin position="10"/>
        <end position="21"/>
    </location>
</feature>
<organism evidence="2 3">
    <name type="scientific">Rhodofomes roseus</name>
    <dbReference type="NCBI Taxonomy" id="34475"/>
    <lineage>
        <taxon>Eukaryota</taxon>
        <taxon>Fungi</taxon>
        <taxon>Dikarya</taxon>
        <taxon>Basidiomycota</taxon>
        <taxon>Agaricomycotina</taxon>
        <taxon>Agaricomycetes</taxon>
        <taxon>Polyporales</taxon>
        <taxon>Rhodofomes</taxon>
    </lineage>
</organism>
<dbReference type="EMBL" id="SEKV01000021">
    <property type="protein sequence ID" value="TFY68867.1"/>
    <property type="molecule type" value="Genomic_DNA"/>
</dbReference>
<proteinExistence type="predicted"/>
<feature type="region of interest" description="Disordered" evidence="1">
    <location>
        <begin position="192"/>
        <end position="230"/>
    </location>
</feature>
<reference evidence="2 3" key="1">
    <citation type="submission" date="2019-01" db="EMBL/GenBank/DDBJ databases">
        <title>Genome sequencing of the rare red list fungi Fomitopsis rosea.</title>
        <authorList>
            <person name="Buettner E."/>
            <person name="Kellner H."/>
        </authorList>
    </citation>
    <scope>NUCLEOTIDE SEQUENCE [LARGE SCALE GENOMIC DNA]</scope>
    <source>
        <strain evidence="2 3">DSM 105464</strain>
    </source>
</reference>
<feature type="region of interest" description="Disordered" evidence="1">
    <location>
        <begin position="1"/>
        <end position="30"/>
    </location>
</feature>
<gene>
    <name evidence="2" type="ORF">EVJ58_g759</name>
</gene>
<dbReference type="Proteomes" id="UP000298390">
    <property type="component" value="Unassembled WGS sequence"/>
</dbReference>
<accession>A0A4Y9Z499</accession>
<dbReference type="AlphaFoldDB" id="A0A4Y9Z499"/>
<name>A0A4Y9Z499_9APHY</name>
<evidence type="ECO:0000313" key="3">
    <source>
        <dbReference type="Proteomes" id="UP000298390"/>
    </source>
</evidence>
<protein>
    <submittedName>
        <fullName evidence="2">Uncharacterized protein</fullName>
    </submittedName>
</protein>
<feature type="compositionally biased region" description="Acidic residues" evidence="1">
    <location>
        <begin position="196"/>
        <end position="218"/>
    </location>
</feature>
<evidence type="ECO:0000313" key="2">
    <source>
        <dbReference type="EMBL" id="TFY68867.1"/>
    </source>
</evidence>
<comment type="caution">
    <text evidence="2">The sequence shown here is derived from an EMBL/GenBank/DDBJ whole genome shotgun (WGS) entry which is preliminary data.</text>
</comment>